<name>A0AAV2B0Q6_9ARAC</name>
<protein>
    <submittedName>
        <fullName evidence="2">Uncharacterized protein</fullName>
    </submittedName>
</protein>
<comment type="caution">
    <text evidence="2">The sequence shown here is derived from an EMBL/GenBank/DDBJ whole genome shotgun (WGS) entry which is preliminary data.</text>
</comment>
<sequence length="193" mass="22040">MHVSHFRMAERQRRVTIPLMVRSADDIQYVEDDNDTVSDNDFSSGIARNSTNLDNNVYYEIPAKEPKVEFLDIPKFLHSRSNSSPSNSSAQTSPMLERKSSNRKKSAHDYEKLSVTSNSSKKSAVERLAESTAFFRRRTETAHEKRTDIRGDEEEHVLEVLRQVVRKCTVLDPVKRPSSNDILDLLSGLNEKS</sequence>
<reference evidence="2 3" key="1">
    <citation type="submission" date="2024-04" db="EMBL/GenBank/DDBJ databases">
        <authorList>
            <person name="Rising A."/>
            <person name="Reimegard J."/>
            <person name="Sonavane S."/>
            <person name="Akerstrom W."/>
            <person name="Nylinder S."/>
            <person name="Hedman E."/>
            <person name="Kallberg Y."/>
        </authorList>
    </citation>
    <scope>NUCLEOTIDE SEQUENCE [LARGE SCALE GENOMIC DNA]</scope>
</reference>
<gene>
    <name evidence="2" type="ORF">LARSCL_LOCUS15661</name>
</gene>
<proteinExistence type="predicted"/>
<dbReference type="AlphaFoldDB" id="A0AAV2B0Q6"/>
<keyword evidence="3" id="KW-1185">Reference proteome</keyword>
<dbReference type="Proteomes" id="UP001497382">
    <property type="component" value="Unassembled WGS sequence"/>
</dbReference>
<accession>A0AAV2B0Q6</accession>
<dbReference type="EMBL" id="CAXIEN010000241">
    <property type="protein sequence ID" value="CAL1288964.1"/>
    <property type="molecule type" value="Genomic_DNA"/>
</dbReference>
<evidence type="ECO:0000256" key="1">
    <source>
        <dbReference type="SAM" id="MobiDB-lite"/>
    </source>
</evidence>
<evidence type="ECO:0000313" key="3">
    <source>
        <dbReference type="Proteomes" id="UP001497382"/>
    </source>
</evidence>
<feature type="compositionally biased region" description="Low complexity" evidence="1">
    <location>
        <begin position="79"/>
        <end position="89"/>
    </location>
</feature>
<organism evidence="2 3">
    <name type="scientific">Larinioides sclopetarius</name>
    <dbReference type="NCBI Taxonomy" id="280406"/>
    <lineage>
        <taxon>Eukaryota</taxon>
        <taxon>Metazoa</taxon>
        <taxon>Ecdysozoa</taxon>
        <taxon>Arthropoda</taxon>
        <taxon>Chelicerata</taxon>
        <taxon>Arachnida</taxon>
        <taxon>Araneae</taxon>
        <taxon>Araneomorphae</taxon>
        <taxon>Entelegynae</taxon>
        <taxon>Araneoidea</taxon>
        <taxon>Araneidae</taxon>
        <taxon>Larinioides</taxon>
    </lineage>
</organism>
<feature type="region of interest" description="Disordered" evidence="1">
    <location>
        <begin position="79"/>
        <end position="124"/>
    </location>
</feature>
<evidence type="ECO:0000313" key="2">
    <source>
        <dbReference type="EMBL" id="CAL1288964.1"/>
    </source>
</evidence>